<dbReference type="AlphaFoldDB" id="A0A1G1WCS8"/>
<dbReference type="STRING" id="1802595.A2134_02010"/>
<sequence>MHRLKFVIFLVPVALLVLSCSGGGGSSPPVTSEHLGQIGSPVAITPLADAKAGKCPEQPSIYEDRSDPEKIALAKVCAMALTEPLTVTSTQVLQNDGDFATIRIIVMRRPERESPTKEQYADIELKRGSAGWALDQYSVEFKDTEAQRLSNEATATANAQTTAVAVERDRQEALSLIEVDLPQQSDLLFHNSQVTLPIRVHNRHSKDHLVRFRSKFRFPDGKIYSFEEEDLWVQANSTLDETLNIYISVFWDEIIDPNTGEEIADLNISLTEWQIIVEGLEGEIHKVN</sequence>
<reference evidence="2 3" key="1">
    <citation type="journal article" date="2016" name="Nat. Commun.">
        <title>Thousands of microbial genomes shed light on interconnected biogeochemical processes in an aquifer system.</title>
        <authorList>
            <person name="Anantharaman K."/>
            <person name="Brown C.T."/>
            <person name="Hug L.A."/>
            <person name="Sharon I."/>
            <person name="Castelle C.J."/>
            <person name="Probst A.J."/>
            <person name="Thomas B.C."/>
            <person name="Singh A."/>
            <person name="Wilkins M.J."/>
            <person name="Karaoz U."/>
            <person name="Brodie E.L."/>
            <person name="Williams K.H."/>
            <person name="Hubbard S.S."/>
            <person name="Banfield J.F."/>
        </authorList>
    </citation>
    <scope>NUCLEOTIDE SEQUENCE [LARGE SCALE GENOMIC DNA]</scope>
</reference>
<organism evidence="2 3">
    <name type="scientific">Candidatus Woykebacteria bacterium RBG_16_39_9b</name>
    <dbReference type="NCBI Taxonomy" id="1802595"/>
    <lineage>
        <taxon>Bacteria</taxon>
        <taxon>Candidatus Woykeibacteriota</taxon>
    </lineage>
</organism>
<evidence type="ECO:0000256" key="1">
    <source>
        <dbReference type="SAM" id="SignalP"/>
    </source>
</evidence>
<proteinExistence type="predicted"/>
<dbReference type="Proteomes" id="UP000178162">
    <property type="component" value="Unassembled WGS sequence"/>
</dbReference>
<gene>
    <name evidence="2" type="ORF">A2134_02010</name>
</gene>
<feature type="signal peptide" evidence="1">
    <location>
        <begin position="1"/>
        <end position="22"/>
    </location>
</feature>
<evidence type="ECO:0008006" key="4">
    <source>
        <dbReference type="Google" id="ProtNLM"/>
    </source>
</evidence>
<keyword evidence="1" id="KW-0732">Signal</keyword>
<evidence type="ECO:0000313" key="2">
    <source>
        <dbReference type="EMBL" id="OGY25097.1"/>
    </source>
</evidence>
<dbReference type="PROSITE" id="PS51257">
    <property type="entry name" value="PROKAR_LIPOPROTEIN"/>
    <property type="match status" value="1"/>
</dbReference>
<dbReference type="EMBL" id="MHCR01000024">
    <property type="protein sequence ID" value="OGY25097.1"/>
    <property type="molecule type" value="Genomic_DNA"/>
</dbReference>
<accession>A0A1G1WCS8</accession>
<evidence type="ECO:0000313" key="3">
    <source>
        <dbReference type="Proteomes" id="UP000178162"/>
    </source>
</evidence>
<protein>
    <recommendedName>
        <fullName evidence="4">Lipoprotein</fullName>
    </recommendedName>
</protein>
<comment type="caution">
    <text evidence="2">The sequence shown here is derived from an EMBL/GenBank/DDBJ whole genome shotgun (WGS) entry which is preliminary data.</text>
</comment>
<name>A0A1G1WCS8_9BACT</name>
<feature type="chain" id="PRO_5009581174" description="Lipoprotein" evidence="1">
    <location>
        <begin position="23"/>
        <end position="288"/>
    </location>
</feature>